<gene>
    <name evidence="10" type="ORF">BFS30_20395</name>
</gene>
<dbReference type="GO" id="GO:0030145">
    <property type="term" value="F:manganese ion binding"/>
    <property type="evidence" value="ECO:0007669"/>
    <property type="project" value="TreeGrafter"/>
</dbReference>
<dbReference type="GO" id="GO:0006525">
    <property type="term" value="P:arginine metabolic process"/>
    <property type="evidence" value="ECO:0007669"/>
    <property type="project" value="UniProtKB-KW"/>
</dbReference>
<dbReference type="InterPro" id="IPR006035">
    <property type="entry name" value="Ureohydrolase"/>
</dbReference>
<accession>A0A1D7QKX4</accession>
<sequence>MTKTLKIIEVKSEIGAGTRGASLGVDAIKIAALDFGSRFFKKHKSVEVPNENHLLLEGTGSPYAKRISGILTMVERVSEMVQSTLDEKQFPVVLAGDHSTAAGTIAGIKAAYPKSKLGVIWIDAHSDLHSPYTTPSGNMHGMPLAMALDEDNLESKVNKLDQETINYWYQLKNVGNIAPKINYRDLVLISARDMEKPEEFLLKKNKVKIYTTADVRKRGVERTVIDTLVYLDHCDLIYVSFDVDSMDPTASRGTGTPVAQGLTEREAGKLMSGLITNQKVCCFEIVEVNPTLDRENQMAEHAFEILIKATNAFRNE</sequence>
<dbReference type="Pfam" id="PF00491">
    <property type="entry name" value="Arginase"/>
    <property type="match status" value="1"/>
</dbReference>
<reference evidence="10 11" key="1">
    <citation type="submission" date="2016-08" db="EMBL/GenBank/DDBJ databases">
        <authorList>
            <person name="Seilhamer J.J."/>
        </authorList>
    </citation>
    <scope>NUCLEOTIDE SEQUENCE [LARGE SCALE GENOMIC DNA]</scope>
    <source>
        <strain evidence="10 11">DX4</strain>
    </source>
</reference>
<dbReference type="RefSeq" id="WP_069380981.1">
    <property type="nucleotide sequence ID" value="NZ_CP017141.1"/>
</dbReference>
<dbReference type="AlphaFoldDB" id="A0A1D7QKX4"/>
<keyword evidence="5" id="KW-0056">Arginine metabolism</keyword>
<protein>
    <recommendedName>
        <fullName evidence="4">Arginase</fullName>
        <ecNumber evidence="3">3.5.3.1</ecNumber>
    </recommendedName>
</protein>
<dbReference type="GO" id="GO:0005829">
    <property type="term" value="C:cytosol"/>
    <property type="evidence" value="ECO:0007669"/>
    <property type="project" value="TreeGrafter"/>
</dbReference>
<evidence type="ECO:0000256" key="6">
    <source>
        <dbReference type="ARBA" id="ARBA00022723"/>
    </source>
</evidence>
<name>A0A1D7QKX4_9SPHI</name>
<comment type="similarity">
    <text evidence="9">Belongs to the arginase family.</text>
</comment>
<evidence type="ECO:0000256" key="8">
    <source>
        <dbReference type="ARBA" id="ARBA00023211"/>
    </source>
</evidence>
<evidence type="ECO:0000256" key="3">
    <source>
        <dbReference type="ARBA" id="ARBA00012168"/>
    </source>
</evidence>
<dbReference type="Proteomes" id="UP000094313">
    <property type="component" value="Chromosome"/>
</dbReference>
<dbReference type="PROSITE" id="PS51409">
    <property type="entry name" value="ARGINASE_2"/>
    <property type="match status" value="1"/>
</dbReference>
<evidence type="ECO:0000256" key="9">
    <source>
        <dbReference type="PROSITE-ProRule" id="PRU00742"/>
    </source>
</evidence>
<dbReference type="PRINTS" id="PR00116">
    <property type="entry name" value="ARGINASE"/>
</dbReference>
<dbReference type="GO" id="GO:0004053">
    <property type="term" value="F:arginase activity"/>
    <property type="evidence" value="ECO:0007669"/>
    <property type="project" value="UniProtKB-EC"/>
</dbReference>
<organism evidence="10 11">
    <name type="scientific">Pedobacter steynii</name>
    <dbReference type="NCBI Taxonomy" id="430522"/>
    <lineage>
        <taxon>Bacteria</taxon>
        <taxon>Pseudomonadati</taxon>
        <taxon>Bacteroidota</taxon>
        <taxon>Sphingobacteriia</taxon>
        <taxon>Sphingobacteriales</taxon>
        <taxon>Sphingobacteriaceae</taxon>
        <taxon>Pedobacter</taxon>
    </lineage>
</organism>
<evidence type="ECO:0000256" key="5">
    <source>
        <dbReference type="ARBA" id="ARBA00022503"/>
    </source>
</evidence>
<dbReference type="Gene3D" id="3.40.800.10">
    <property type="entry name" value="Ureohydrolase domain"/>
    <property type="match status" value="1"/>
</dbReference>
<keyword evidence="6" id="KW-0479">Metal-binding</keyword>
<keyword evidence="11" id="KW-1185">Reference proteome</keyword>
<evidence type="ECO:0000313" key="10">
    <source>
        <dbReference type="EMBL" id="AOM79318.1"/>
    </source>
</evidence>
<evidence type="ECO:0000256" key="7">
    <source>
        <dbReference type="ARBA" id="ARBA00022801"/>
    </source>
</evidence>
<dbReference type="PANTHER" id="PTHR43782:SF3">
    <property type="entry name" value="ARGINASE"/>
    <property type="match status" value="1"/>
</dbReference>
<dbReference type="EMBL" id="CP017141">
    <property type="protein sequence ID" value="AOM79318.1"/>
    <property type="molecule type" value="Genomic_DNA"/>
</dbReference>
<dbReference type="PANTHER" id="PTHR43782">
    <property type="entry name" value="ARGINASE"/>
    <property type="match status" value="1"/>
</dbReference>
<evidence type="ECO:0000256" key="4">
    <source>
        <dbReference type="ARBA" id="ARBA00018123"/>
    </source>
</evidence>
<dbReference type="KEGG" id="psty:BFS30_20395"/>
<comment type="pathway">
    <text evidence="2">Nitrogen metabolism; urea cycle; L-ornithine and urea from L-arginine: step 1/1.</text>
</comment>
<dbReference type="SUPFAM" id="SSF52768">
    <property type="entry name" value="Arginase/deacetylase"/>
    <property type="match status" value="1"/>
</dbReference>
<dbReference type="OrthoDB" id="9788689at2"/>
<dbReference type="CDD" id="cd09989">
    <property type="entry name" value="Arginase"/>
    <property type="match status" value="1"/>
</dbReference>
<dbReference type="InterPro" id="IPR023696">
    <property type="entry name" value="Ureohydrolase_dom_sf"/>
</dbReference>
<evidence type="ECO:0000256" key="2">
    <source>
        <dbReference type="ARBA" id="ARBA00005098"/>
    </source>
</evidence>
<evidence type="ECO:0000256" key="1">
    <source>
        <dbReference type="ARBA" id="ARBA00001936"/>
    </source>
</evidence>
<keyword evidence="8" id="KW-0464">Manganese</keyword>
<proteinExistence type="inferred from homology"/>
<dbReference type="InterPro" id="IPR014033">
    <property type="entry name" value="Arginase"/>
</dbReference>
<dbReference type="EC" id="3.5.3.1" evidence="3"/>
<keyword evidence="7" id="KW-0378">Hydrolase</keyword>
<evidence type="ECO:0000313" key="11">
    <source>
        <dbReference type="Proteomes" id="UP000094313"/>
    </source>
</evidence>
<comment type="cofactor">
    <cofactor evidence="1">
        <name>Mn(2+)</name>
        <dbReference type="ChEBI" id="CHEBI:29035"/>
    </cofactor>
</comment>